<dbReference type="EMBL" id="CP036272">
    <property type="protein sequence ID" value="QDT61222.1"/>
    <property type="molecule type" value="Genomic_DNA"/>
</dbReference>
<dbReference type="OrthoDB" id="252101at2"/>
<dbReference type="Gene3D" id="3.90.550.10">
    <property type="entry name" value="Spore Coat Polysaccharide Biosynthesis Protein SpsA, Chain A"/>
    <property type="match status" value="1"/>
</dbReference>
<organism evidence="1 2">
    <name type="scientific">Stieleria bergensis</name>
    <dbReference type="NCBI Taxonomy" id="2528025"/>
    <lineage>
        <taxon>Bacteria</taxon>
        <taxon>Pseudomonadati</taxon>
        <taxon>Planctomycetota</taxon>
        <taxon>Planctomycetia</taxon>
        <taxon>Pirellulales</taxon>
        <taxon>Pirellulaceae</taxon>
        <taxon>Stieleria</taxon>
    </lineage>
</organism>
<dbReference type="AlphaFoldDB" id="A0A517SYQ0"/>
<dbReference type="InterPro" id="IPR029044">
    <property type="entry name" value="Nucleotide-diphossugar_trans"/>
</dbReference>
<accession>A0A517SYQ0</accession>
<dbReference type="SUPFAM" id="SSF53448">
    <property type="entry name" value="Nucleotide-diphospho-sugar transferases"/>
    <property type="match status" value="1"/>
</dbReference>
<sequence length="299" mass="32153">MPQSSFLSDVSVLVPVIREDSLFEETLASVLQHRQPGQQIVVVHNGSYDDPFELAGEVKFATARSANLVDLIRDGLAAVDAPLVHVIAPGMIATEGWLDASNDVFADPQTAAWIPDLIAADGTLTTAGWADTPRRLCQPGQRGAALQVAGFYLDGFTMRTTLLYQLFEVVAPALYDPLLVSYAFGCLLHRTGALLDQAQGCTLEQHPQASTEHRFESDSRLQRGRDLAAIQALVLNESFSVGGFTGLAASLFGGSGAIAETVGMSRYQQSLPMMRRAIDVQGFDLSQEQGVQAGFRRAA</sequence>
<name>A0A517SYQ0_9BACT</name>
<gene>
    <name evidence="1" type="ORF">SV7mr_37560</name>
</gene>
<evidence type="ECO:0000313" key="1">
    <source>
        <dbReference type="EMBL" id="QDT61222.1"/>
    </source>
</evidence>
<evidence type="ECO:0008006" key="3">
    <source>
        <dbReference type="Google" id="ProtNLM"/>
    </source>
</evidence>
<evidence type="ECO:0000313" key="2">
    <source>
        <dbReference type="Proteomes" id="UP000315003"/>
    </source>
</evidence>
<dbReference type="RefSeq" id="WP_145275075.1">
    <property type="nucleotide sequence ID" value="NZ_CP036272.1"/>
</dbReference>
<reference evidence="1 2" key="1">
    <citation type="submission" date="2019-02" db="EMBL/GenBank/DDBJ databases">
        <title>Deep-cultivation of Planctomycetes and their phenomic and genomic characterization uncovers novel biology.</title>
        <authorList>
            <person name="Wiegand S."/>
            <person name="Jogler M."/>
            <person name="Boedeker C."/>
            <person name="Pinto D."/>
            <person name="Vollmers J."/>
            <person name="Rivas-Marin E."/>
            <person name="Kohn T."/>
            <person name="Peeters S.H."/>
            <person name="Heuer A."/>
            <person name="Rast P."/>
            <person name="Oberbeckmann S."/>
            <person name="Bunk B."/>
            <person name="Jeske O."/>
            <person name="Meyerdierks A."/>
            <person name="Storesund J.E."/>
            <person name="Kallscheuer N."/>
            <person name="Luecker S."/>
            <person name="Lage O.M."/>
            <person name="Pohl T."/>
            <person name="Merkel B.J."/>
            <person name="Hornburger P."/>
            <person name="Mueller R.-W."/>
            <person name="Bruemmer F."/>
            <person name="Labrenz M."/>
            <person name="Spormann A.M."/>
            <person name="Op den Camp H."/>
            <person name="Overmann J."/>
            <person name="Amann R."/>
            <person name="Jetten M.S.M."/>
            <person name="Mascher T."/>
            <person name="Medema M.H."/>
            <person name="Devos D.P."/>
            <person name="Kaster A.-K."/>
            <person name="Ovreas L."/>
            <person name="Rohde M."/>
            <person name="Galperin M.Y."/>
            <person name="Jogler C."/>
        </authorList>
    </citation>
    <scope>NUCLEOTIDE SEQUENCE [LARGE SCALE GENOMIC DNA]</scope>
    <source>
        <strain evidence="1 2">SV_7m_r</strain>
    </source>
</reference>
<proteinExistence type="predicted"/>
<keyword evidence="2" id="KW-1185">Reference proteome</keyword>
<dbReference type="Proteomes" id="UP000315003">
    <property type="component" value="Chromosome"/>
</dbReference>
<protein>
    <recommendedName>
        <fullName evidence="3">Glycosyl transferase family 2</fullName>
    </recommendedName>
</protein>